<evidence type="ECO:0008006" key="3">
    <source>
        <dbReference type="Google" id="ProtNLM"/>
    </source>
</evidence>
<keyword evidence="2" id="KW-1185">Reference proteome</keyword>
<dbReference type="AlphaFoldDB" id="A0A0M0JA17"/>
<dbReference type="Proteomes" id="UP000037460">
    <property type="component" value="Unassembled WGS sequence"/>
</dbReference>
<gene>
    <name evidence="1" type="ORF">Ctob_000218</name>
</gene>
<accession>A0A0M0JA17</accession>
<evidence type="ECO:0000313" key="1">
    <source>
        <dbReference type="EMBL" id="KOO23335.1"/>
    </source>
</evidence>
<name>A0A0M0JA17_9EUKA</name>
<evidence type="ECO:0000313" key="2">
    <source>
        <dbReference type="Proteomes" id="UP000037460"/>
    </source>
</evidence>
<comment type="caution">
    <text evidence="1">The sequence shown here is derived from an EMBL/GenBank/DDBJ whole genome shotgun (WGS) entry which is preliminary data.</text>
</comment>
<dbReference type="EMBL" id="JWZX01003203">
    <property type="protein sequence ID" value="KOO23335.1"/>
    <property type="molecule type" value="Genomic_DNA"/>
</dbReference>
<sequence>MLPEVSDVCHASIAKAHAWWRFAASTGVPYVGRVDDDTFVHVPNLESDLESLYCHPQLVYGVSAFVGYNPTTFRKCGYSWSGNRAWRKYGCGATGAHEATPFVSGMLQVLSRGLAHTVASSEEVRAFVARASAVIDMVTWDKTEDVVLGYWLVQLLLSGAIAPLVHLAALEPGRGHNLGCRKQEGFYQRPSNRSRAIHFVKKPQGMMYLYGVMRGQHAHEITACRKAAGVD</sequence>
<reference evidence="2" key="1">
    <citation type="journal article" date="2015" name="PLoS Genet.">
        <title>Genome Sequence and Transcriptome Analyses of Chrysochromulina tobin: Metabolic Tools for Enhanced Algal Fitness in the Prominent Order Prymnesiales (Haptophyceae).</title>
        <authorList>
            <person name="Hovde B.T."/>
            <person name="Deodato C.R."/>
            <person name="Hunsperger H.M."/>
            <person name="Ryken S.A."/>
            <person name="Yost W."/>
            <person name="Jha R.K."/>
            <person name="Patterson J."/>
            <person name="Monnat R.J. Jr."/>
            <person name="Barlow S.B."/>
            <person name="Starkenburg S.R."/>
            <person name="Cattolico R.A."/>
        </authorList>
    </citation>
    <scope>NUCLEOTIDE SEQUENCE</scope>
    <source>
        <strain evidence="2">CCMP291</strain>
    </source>
</reference>
<proteinExistence type="predicted"/>
<organism evidence="1 2">
    <name type="scientific">Chrysochromulina tobinii</name>
    <dbReference type="NCBI Taxonomy" id="1460289"/>
    <lineage>
        <taxon>Eukaryota</taxon>
        <taxon>Haptista</taxon>
        <taxon>Haptophyta</taxon>
        <taxon>Prymnesiophyceae</taxon>
        <taxon>Prymnesiales</taxon>
        <taxon>Chrysochromulinaceae</taxon>
        <taxon>Chrysochromulina</taxon>
    </lineage>
</organism>
<protein>
    <recommendedName>
        <fullName evidence="3">Hexosyltransferase</fullName>
    </recommendedName>
</protein>